<feature type="region of interest" description="Disordered" evidence="1">
    <location>
        <begin position="195"/>
        <end position="219"/>
    </location>
</feature>
<feature type="region of interest" description="Disordered" evidence="1">
    <location>
        <begin position="33"/>
        <end position="58"/>
    </location>
</feature>
<dbReference type="Proteomes" id="UP000054564">
    <property type="component" value="Unassembled WGS sequence"/>
</dbReference>
<evidence type="ECO:0000256" key="1">
    <source>
        <dbReference type="SAM" id="MobiDB-lite"/>
    </source>
</evidence>
<reference evidence="3" key="1">
    <citation type="submission" date="2014-03" db="EMBL/GenBank/DDBJ databases">
        <title>The Genome Sequence of Puccinia striiformis f. sp. tritici PST-78.</title>
        <authorList>
            <consortium name="The Broad Institute Genome Sequencing Platform"/>
            <person name="Cuomo C."/>
            <person name="Hulbert S."/>
            <person name="Chen X."/>
            <person name="Walker B."/>
            <person name="Young S.K."/>
            <person name="Zeng Q."/>
            <person name="Gargeya S."/>
            <person name="Fitzgerald M."/>
            <person name="Haas B."/>
            <person name="Abouelleil A."/>
            <person name="Alvarado L."/>
            <person name="Arachchi H.M."/>
            <person name="Berlin A.M."/>
            <person name="Chapman S.B."/>
            <person name="Goldberg J."/>
            <person name="Griggs A."/>
            <person name="Gujja S."/>
            <person name="Hansen M."/>
            <person name="Howarth C."/>
            <person name="Imamovic A."/>
            <person name="Larimer J."/>
            <person name="McCowan C."/>
            <person name="Montmayeur A."/>
            <person name="Murphy C."/>
            <person name="Neiman D."/>
            <person name="Pearson M."/>
            <person name="Priest M."/>
            <person name="Roberts A."/>
            <person name="Saif S."/>
            <person name="Shea T."/>
            <person name="Sisk P."/>
            <person name="Sykes S."/>
            <person name="Wortman J."/>
            <person name="Nusbaum C."/>
            <person name="Birren B."/>
        </authorList>
    </citation>
    <scope>NUCLEOTIDE SEQUENCE [LARGE SCALE GENOMIC DNA]</scope>
    <source>
        <strain evidence="3">race PST-78</strain>
    </source>
</reference>
<organism evidence="2 3">
    <name type="scientific">Puccinia striiformis f. sp. tritici PST-78</name>
    <dbReference type="NCBI Taxonomy" id="1165861"/>
    <lineage>
        <taxon>Eukaryota</taxon>
        <taxon>Fungi</taxon>
        <taxon>Dikarya</taxon>
        <taxon>Basidiomycota</taxon>
        <taxon>Pucciniomycotina</taxon>
        <taxon>Pucciniomycetes</taxon>
        <taxon>Pucciniales</taxon>
        <taxon>Pucciniaceae</taxon>
        <taxon>Puccinia</taxon>
    </lineage>
</organism>
<feature type="compositionally biased region" description="Basic and acidic residues" evidence="1">
    <location>
        <begin position="122"/>
        <end position="138"/>
    </location>
</feature>
<feature type="region of interest" description="Disordered" evidence="1">
    <location>
        <begin position="89"/>
        <end position="158"/>
    </location>
</feature>
<dbReference type="OrthoDB" id="2518641at2759"/>
<evidence type="ECO:0000313" key="2">
    <source>
        <dbReference type="EMBL" id="KNE89716.1"/>
    </source>
</evidence>
<sequence>MDPHSAAVFYRMKLFLADLNHVLGAVIPLEDRPNFNHANFRNRSSDSRPTQRSRAWKRTRLPRLKTQIQGFQSQKAAKTCVVRLPPRSRPFEATYKEDQPEYNTQNAGRSESQFRQAPHCPHASEPKQEYLEGPHTDEPNQQYFEGPYANEPDQQYSERSYACEHDQQYFGREDYSEGLDDGSYIDGDSAVDEDVASDYHSDSSENRELPSDPVPEPLDTTLQEAAPEIVQPDQQEPEFDMANYSATDVNRWARTLSAKHTPQQPTTIRIEPLRTAPRPSASPWHDVVNPGMLTAAVDDSKTSETCPDTPVNLPKTCVPTWPTDTPFLQPIEPTASTTSVGQPLATDFGPPEWTTYEDAVYKILEMKEGLVRVCIRYDGLKLVNAADHLESALISGLEVLRNGKRILPKSKRDGQPHIYFSSSLVGQHKAAIYSKEMVWIVTRASVENALEDALEIKARIEAHDSDDD</sequence>
<feature type="compositionally biased region" description="Polar residues" evidence="1">
    <location>
        <begin position="36"/>
        <end position="53"/>
    </location>
</feature>
<comment type="caution">
    <text evidence="2">The sequence shown here is derived from an EMBL/GenBank/DDBJ whole genome shotgun (WGS) entry which is preliminary data.</text>
</comment>
<proteinExistence type="predicted"/>
<feature type="compositionally biased region" description="Basic and acidic residues" evidence="1">
    <location>
        <begin position="197"/>
        <end position="210"/>
    </location>
</feature>
<dbReference type="AlphaFoldDB" id="A0A0L0US30"/>
<accession>A0A0L0US30</accession>
<dbReference type="EMBL" id="AJIL01000303">
    <property type="protein sequence ID" value="KNE89716.1"/>
    <property type="molecule type" value="Genomic_DNA"/>
</dbReference>
<evidence type="ECO:0000313" key="3">
    <source>
        <dbReference type="Proteomes" id="UP000054564"/>
    </source>
</evidence>
<gene>
    <name evidence="2" type="ORF">PSTG_16817</name>
</gene>
<name>A0A0L0US30_9BASI</name>
<protein>
    <submittedName>
        <fullName evidence="2">Uncharacterized protein</fullName>
    </submittedName>
</protein>
<feature type="compositionally biased region" description="Polar residues" evidence="1">
    <location>
        <begin position="101"/>
        <end position="115"/>
    </location>
</feature>
<keyword evidence="3" id="KW-1185">Reference proteome</keyword>